<evidence type="ECO:0000313" key="5">
    <source>
        <dbReference type="EMBL" id="PHP66817.1"/>
    </source>
</evidence>
<keyword evidence="3" id="KW-0804">Transcription</keyword>
<dbReference type="PROSITE" id="PS50043">
    <property type="entry name" value="HTH_LUXR_2"/>
    <property type="match status" value="1"/>
</dbReference>
<dbReference type="InterPro" id="IPR036388">
    <property type="entry name" value="WH-like_DNA-bd_sf"/>
</dbReference>
<organism evidence="5 6">
    <name type="scientific">Zhengella mangrovi</name>
    <dbReference type="NCBI Taxonomy" id="1982044"/>
    <lineage>
        <taxon>Bacteria</taxon>
        <taxon>Pseudomonadati</taxon>
        <taxon>Pseudomonadota</taxon>
        <taxon>Alphaproteobacteria</taxon>
        <taxon>Hyphomicrobiales</taxon>
        <taxon>Notoacmeibacteraceae</taxon>
        <taxon>Zhengella</taxon>
    </lineage>
</organism>
<dbReference type="Gene3D" id="1.10.10.10">
    <property type="entry name" value="Winged helix-like DNA-binding domain superfamily/Winged helix DNA-binding domain"/>
    <property type="match status" value="1"/>
</dbReference>
<evidence type="ECO:0000256" key="1">
    <source>
        <dbReference type="ARBA" id="ARBA00023015"/>
    </source>
</evidence>
<proteinExistence type="predicted"/>
<dbReference type="RefSeq" id="WP_099306583.1">
    <property type="nucleotide sequence ID" value="NZ_PDVP01000006.1"/>
</dbReference>
<dbReference type="GO" id="GO:0003677">
    <property type="term" value="F:DNA binding"/>
    <property type="evidence" value="ECO:0007669"/>
    <property type="project" value="UniProtKB-KW"/>
</dbReference>
<dbReference type="InterPro" id="IPR000792">
    <property type="entry name" value="Tscrpt_reg_LuxR_C"/>
</dbReference>
<keyword evidence="1" id="KW-0805">Transcription regulation</keyword>
<evidence type="ECO:0000313" key="6">
    <source>
        <dbReference type="Proteomes" id="UP000221168"/>
    </source>
</evidence>
<reference evidence="5 6" key="1">
    <citation type="submission" date="2017-10" db="EMBL/GenBank/DDBJ databases">
        <title>Sedimentibacterium mangrovi gen. nov., sp. nov., a novel member of family Phyllobacteriacea isolated from mangrove sediment.</title>
        <authorList>
            <person name="Liao H."/>
            <person name="Tian Y."/>
        </authorList>
    </citation>
    <scope>NUCLEOTIDE SEQUENCE [LARGE SCALE GENOMIC DNA]</scope>
    <source>
        <strain evidence="5 6">X9-2-2</strain>
    </source>
</reference>
<dbReference type="SUPFAM" id="SSF46894">
    <property type="entry name" value="C-terminal effector domain of the bipartite response regulators"/>
    <property type="match status" value="1"/>
</dbReference>
<dbReference type="AlphaFoldDB" id="A0A2G1QMQ2"/>
<dbReference type="PANTHER" id="PTHR44688">
    <property type="entry name" value="DNA-BINDING TRANSCRIPTIONAL ACTIVATOR DEVR_DOSR"/>
    <property type="match status" value="1"/>
</dbReference>
<evidence type="ECO:0000256" key="3">
    <source>
        <dbReference type="ARBA" id="ARBA00023163"/>
    </source>
</evidence>
<accession>A0A2G1QMQ2</accession>
<comment type="caution">
    <text evidence="5">The sequence shown here is derived from an EMBL/GenBank/DDBJ whole genome shotgun (WGS) entry which is preliminary data.</text>
</comment>
<dbReference type="GO" id="GO:0006355">
    <property type="term" value="P:regulation of DNA-templated transcription"/>
    <property type="evidence" value="ECO:0007669"/>
    <property type="project" value="InterPro"/>
</dbReference>
<dbReference type="PROSITE" id="PS00622">
    <property type="entry name" value="HTH_LUXR_1"/>
    <property type="match status" value="1"/>
</dbReference>
<keyword evidence="2" id="KW-0238">DNA-binding</keyword>
<protein>
    <recommendedName>
        <fullName evidence="4">HTH luxR-type domain-containing protein</fullName>
    </recommendedName>
</protein>
<evidence type="ECO:0000256" key="2">
    <source>
        <dbReference type="ARBA" id="ARBA00023125"/>
    </source>
</evidence>
<gene>
    <name evidence="5" type="ORF">CSC94_11990</name>
</gene>
<keyword evidence="6" id="KW-1185">Reference proteome</keyword>
<dbReference type="Pfam" id="PF00196">
    <property type="entry name" value="GerE"/>
    <property type="match status" value="1"/>
</dbReference>
<name>A0A2G1QMQ2_9HYPH</name>
<feature type="domain" description="HTH luxR-type" evidence="4">
    <location>
        <begin position="172"/>
        <end position="235"/>
    </location>
</feature>
<dbReference type="EMBL" id="PDVP01000006">
    <property type="protein sequence ID" value="PHP66817.1"/>
    <property type="molecule type" value="Genomic_DNA"/>
</dbReference>
<sequence>METATGTLLEAIDACLASQGEAGWTDAFVDLVGRTGAAQVMVFSYAADAAACLLSRNFRAQALGRSLGAEYLRGWFRQDPVHDIALGMAPGSLRCIDSRDIAGNMSADYRARFYDRPGLAGKTAVVAAGPSLRLAVNLYHAESDGIAAPRPLETIIGRLALAHFEARTEPGYPLPLAVLSERERDVCLGILSGRKAEAIAADLGIAATSVVTYRQRAYQKLGISSRGSLFALCGR</sequence>
<dbReference type="Proteomes" id="UP000221168">
    <property type="component" value="Unassembled WGS sequence"/>
</dbReference>
<dbReference type="PANTHER" id="PTHR44688:SF16">
    <property type="entry name" value="DNA-BINDING TRANSCRIPTIONAL ACTIVATOR DEVR_DOSR"/>
    <property type="match status" value="1"/>
</dbReference>
<dbReference type="OrthoDB" id="343383at2"/>
<evidence type="ECO:0000259" key="4">
    <source>
        <dbReference type="PROSITE" id="PS50043"/>
    </source>
</evidence>
<dbReference type="CDD" id="cd06170">
    <property type="entry name" value="LuxR_C_like"/>
    <property type="match status" value="1"/>
</dbReference>
<dbReference type="InterPro" id="IPR016032">
    <property type="entry name" value="Sig_transdc_resp-reg_C-effctor"/>
</dbReference>
<dbReference type="SMART" id="SM00421">
    <property type="entry name" value="HTH_LUXR"/>
    <property type="match status" value="1"/>
</dbReference>